<dbReference type="InParanoid" id="A0A409WML0"/>
<evidence type="ECO:0000313" key="2">
    <source>
        <dbReference type="EMBL" id="PPQ79640.1"/>
    </source>
</evidence>
<dbReference type="Proteomes" id="UP000283269">
    <property type="component" value="Unassembled WGS sequence"/>
</dbReference>
<evidence type="ECO:0000256" key="1">
    <source>
        <dbReference type="SAM" id="SignalP"/>
    </source>
</evidence>
<dbReference type="OrthoDB" id="8062037at2759"/>
<name>A0A409WML0_PSICY</name>
<keyword evidence="3" id="KW-1185">Reference proteome</keyword>
<keyword evidence="1" id="KW-0732">Signal</keyword>
<comment type="caution">
    <text evidence="2">The sequence shown here is derived from an EMBL/GenBank/DDBJ whole genome shotgun (WGS) entry which is preliminary data.</text>
</comment>
<dbReference type="AlphaFoldDB" id="A0A409WML0"/>
<evidence type="ECO:0008006" key="4">
    <source>
        <dbReference type="Google" id="ProtNLM"/>
    </source>
</evidence>
<accession>A0A409WML0</accession>
<organism evidence="2 3">
    <name type="scientific">Psilocybe cyanescens</name>
    <dbReference type="NCBI Taxonomy" id="93625"/>
    <lineage>
        <taxon>Eukaryota</taxon>
        <taxon>Fungi</taxon>
        <taxon>Dikarya</taxon>
        <taxon>Basidiomycota</taxon>
        <taxon>Agaricomycotina</taxon>
        <taxon>Agaricomycetes</taxon>
        <taxon>Agaricomycetidae</taxon>
        <taxon>Agaricales</taxon>
        <taxon>Agaricineae</taxon>
        <taxon>Strophariaceae</taxon>
        <taxon>Psilocybe</taxon>
    </lineage>
</organism>
<sequence>MLISIILWSLAFPISTVLCYIPAHATNATQDAVAAGLNLTDTSTLLVKWSDDANGSYTQHIAYQLASEHSTGVNEVRPVIHLSFIGDSVNDDTPPTSTPWIALISCDTNSTNASPTKDIFTLAREKGAVAAIIYSSFSEACILHLSLSRSSPPQPPPPIDILASQSPTSSFLISSYLFAAHITPFSAPSSYSTSTSAALNASEGEIAHAISGETAYPPKGFLLARVRAWNVPDADDAKASVGAGGATSASASTSSTAAAAAGRKFIALPGIEAGVLIATCVFELHCYLPFPSLVIELTHYTE</sequence>
<feature type="chain" id="PRO_5018971304" description="PA domain-containing protein" evidence="1">
    <location>
        <begin position="20"/>
        <end position="302"/>
    </location>
</feature>
<dbReference type="STRING" id="93625.A0A409WML0"/>
<gene>
    <name evidence="2" type="ORF">CVT25_003225</name>
</gene>
<reference evidence="2 3" key="1">
    <citation type="journal article" date="2018" name="Evol. Lett.">
        <title>Horizontal gene cluster transfer increased hallucinogenic mushroom diversity.</title>
        <authorList>
            <person name="Reynolds H.T."/>
            <person name="Vijayakumar V."/>
            <person name="Gluck-Thaler E."/>
            <person name="Korotkin H.B."/>
            <person name="Matheny P.B."/>
            <person name="Slot J.C."/>
        </authorList>
    </citation>
    <scope>NUCLEOTIDE SEQUENCE [LARGE SCALE GENOMIC DNA]</scope>
    <source>
        <strain evidence="2 3">2631</strain>
    </source>
</reference>
<dbReference type="EMBL" id="NHYD01003369">
    <property type="protein sequence ID" value="PPQ79640.1"/>
    <property type="molecule type" value="Genomic_DNA"/>
</dbReference>
<feature type="signal peptide" evidence="1">
    <location>
        <begin position="1"/>
        <end position="19"/>
    </location>
</feature>
<protein>
    <recommendedName>
        <fullName evidence="4">PA domain-containing protein</fullName>
    </recommendedName>
</protein>
<proteinExistence type="predicted"/>
<evidence type="ECO:0000313" key="3">
    <source>
        <dbReference type="Proteomes" id="UP000283269"/>
    </source>
</evidence>